<keyword evidence="1 3" id="KW-0378">Hydrolase</keyword>
<reference evidence="3 4" key="1">
    <citation type="journal article" date="2015" name="BMC Genomics">
        <title>Comparative genomics and metabolic profiling of the genus Lysobacter.</title>
        <authorList>
            <person name="de Bruijn I."/>
            <person name="Cheng X."/>
            <person name="de Jager V."/>
            <person name="Exposito R.G."/>
            <person name="Watrous J."/>
            <person name="Patel N."/>
            <person name="Postma J."/>
            <person name="Dorrestein P.C."/>
            <person name="Kobayashi D."/>
            <person name="Raaijmakers J.M."/>
        </authorList>
    </citation>
    <scope>NUCLEOTIDE SEQUENCE [LARGE SCALE GENOMIC DNA]</scope>
    <source>
        <strain evidence="3 4">76</strain>
    </source>
</reference>
<dbReference type="SUPFAM" id="SSF53474">
    <property type="entry name" value="alpha/beta-Hydrolases"/>
    <property type="match status" value="1"/>
</dbReference>
<dbReference type="PATRIC" id="fig|84531.8.peg.2947"/>
<feature type="signal peptide" evidence="2">
    <location>
        <begin position="1"/>
        <end position="28"/>
    </location>
</feature>
<dbReference type="RefSeq" id="WP_057918215.1">
    <property type="nucleotide sequence ID" value="NZ_CP011129.1"/>
</dbReference>
<feature type="chain" id="PRO_5006596847" evidence="2">
    <location>
        <begin position="29"/>
        <end position="657"/>
    </location>
</feature>
<evidence type="ECO:0000313" key="4">
    <source>
        <dbReference type="Proteomes" id="UP000060787"/>
    </source>
</evidence>
<dbReference type="Gene3D" id="3.40.50.1820">
    <property type="entry name" value="alpha/beta hydrolase"/>
    <property type="match status" value="1"/>
</dbReference>
<dbReference type="InterPro" id="IPR029058">
    <property type="entry name" value="AB_hydrolase_fold"/>
</dbReference>
<dbReference type="Proteomes" id="UP000060787">
    <property type="component" value="Chromosome"/>
</dbReference>
<dbReference type="GO" id="GO:0019605">
    <property type="term" value="P:butyrate metabolic process"/>
    <property type="evidence" value="ECO:0007669"/>
    <property type="project" value="InterPro"/>
</dbReference>
<dbReference type="GO" id="GO:0047989">
    <property type="term" value="F:hydroxybutyrate-dimer hydrolase activity"/>
    <property type="evidence" value="ECO:0007669"/>
    <property type="project" value="InterPro"/>
</dbReference>
<dbReference type="EMBL" id="CP011129">
    <property type="protein sequence ID" value="ALN81066.1"/>
    <property type="molecule type" value="Genomic_DNA"/>
</dbReference>
<sequence length="657" mass="69274">MSAQSLRTVAASAALVLLACAAPPPAVAAKPRAAAPNARQEAAPMFSAERQTEHRGEHDDLLSAGLGLDGLRAMVPPAFADAARPTAAELRRRALWANWRGIADLAPGGGYGELYGSLARVQGREFSAFASLPGAHQPHRVLVQVPDEFDAKKRCLVVSASSGSRGIYGSIVVAGAWGLPKGCAVAYTDKGAGTDYFDFDAGIGVRADGTTGPVAEGGLAFTPDASEREASKGVAFKHAHSRDNPEADWGRHVRQAAQFGLRSLDRAFPKQAPFTFANTRVIAVGISNGGGAVLRAAELGDEDGSANGWLDAVVAGEPNVYVEGARPLYDYTTEAALLMPCALLHKPLGAMPVAPISGDSAESFCTYVAALGLLGDAARQASTEVRAQAAYEHMRGNGWSDDALRAGALSVNFDLWRAVAATYASAYGRFSAAQPPRTRNPDQPWVRYVYSAGQVAPGAPISERSASEAERAAWWSDASGIPPGAGVYLFGPNAAQPEQRLAPLAGLRELWNGEALGEQPPERGLALAAAQQRVRKGIEATRAAAPRKDLPIVVVHGLDDGLIPPAFSSAPYVAMAREAGAQVRYWQVRNVQHFDAFLGLPALSARYLPLLPYVYEALDRVDAHLDRDQPLPADALIQTTPRAQGQALKAADLAIPR</sequence>
<accession>A0A0S2FC14</accession>
<dbReference type="PROSITE" id="PS51257">
    <property type="entry name" value="PROKAR_LIPOPROTEIN"/>
    <property type="match status" value="1"/>
</dbReference>
<dbReference type="AlphaFoldDB" id="A0A0S2FC14"/>
<proteinExistence type="predicted"/>
<evidence type="ECO:0000256" key="1">
    <source>
        <dbReference type="ARBA" id="ARBA00022801"/>
    </source>
</evidence>
<dbReference type="GO" id="GO:0005615">
    <property type="term" value="C:extracellular space"/>
    <property type="evidence" value="ECO:0007669"/>
    <property type="project" value="InterPro"/>
</dbReference>
<dbReference type="eggNOG" id="ENOG502Z8QU">
    <property type="taxonomic scope" value="Bacteria"/>
</dbReference>
<name>A0A0S2FC14_LYSAN</name>
<organism evidence="3 4">
    <name type="scientific">Lysobacter antibioticus</name>
    <dbReference type="NCBI Taxonomy" id="84531"/>
    <lineage>
        <taxon>Bacteria</taxon>
        <taxon>Pseudomonadati</taxon>
        <taxon>Pseudomonadota</taxon>
        <taxon>Gammaproteobacteria</taxon>
        <taxon>Lysobacterales</taxon>
        <taxon>Lysobacteraceae</taxon>
        <taxon>Lysobacter</taxon>
    </lineage>
</organism>
<dbReference type="STRING" id="84531.LA76x_2936"/>
<keyword evidence="4" id="KW-1185">Reference proteome</keyword>
<dbReference type="Pfam" id="PF10605">
    <property type="entry name" value="3HBOH"/>
    <property type="match status" value="1"/>
</dbReference>
<dbReference type="InterPro" id="IPR016582">
    <property type="entry name" value="OHBut_olig_hydro_put"/>
</dbReference>
<keyword evidence="2" id="KW-0732">Signal</keyword>
<protein>
    <submittedName>
        <fullName evidence="3">3HB-oligomer hydrolase family protein</fullName>
    </submittedName>
</protein>
<evidence type="ECO:0000256" key="2">
    <source>
        <dbReference type="SAM" id="SignalP"/>
    </source>
</evidence>
<evidence type="ECO:0000313" key="3">
    <source>
        <dbReference type="EMBL" id="ALN81066.1"/>
    </source>
</evidence>
<gene>
    <name evidence="3" type="ORF">LA76x_2936</name>
</gene>
<dbReference type="KEGG" id="lab:LA76x_2936"/>